<evidence type="ECO:0000256" key="5">
    <source>
        <dbReference type="ARBA" id="ARBA00022759"/>
    </source>
</evidence>
<dbReference type="NCBIfam" id="TIGR00228">
    <property type="entry name" value="ruvC"/>
    <property type="match status" value="1"/>
</dbReference>
<keyword evidence="4" id="KW-0479">Metal-binding</keyword>
<dbReference type="Pfam" id="PF02075">
    <property type="entry name" value="RuvC"/>
    <property type="match status" value="1"/>
</dbReference>
<keyword evidence="2" id="KW-0963">Cytoplasm</keyword>
<dbReference type="PRINTS" id="PR00696">
    <property type="entry name" value="RSOLVASERUVC"/>
</dbReference>
<dbReference type="GO" id="GO:0008821">
    <property type="term" value="F:crossover junction DNA endonuclease activity"/>
    <property type="evidence" value="ECO:0007669"/>
    <property type="project" value="InterPro"/>
</dbReference>
<protein>
    <submittedName>
        <fullName evidence="12">Uncharacterized protein</fullName>
    </submittedName>
</protein>
<dbReference type="SUPFAM" id="SSF53098">
    <property type="entry name" value="Ribonuclease H-like"/>
    <property type="match status" value="1"/>
</dbReference>
<dbReference type="GO" id="GO:0046872">
    <property type="term" value="F:metal ion binding"/>
    <property type="evidence" value="ECO:0007669"/>
    <property type="project" value="UniProtKB-KW"/>
</dbReference>
<keyword evidence="6" id="KW-0227">DNA damage</keyword>
<reference evidence="12" key="1">
    <citation type="submission" date="2018-05" db="EMBL/GenBank/DDBJ databases">
        <authorList>
            <person name="Lanie J.A."/>
            <person name="Ng W.-L."/>
            <person name="Kazmierczak K.M."/>
            <person name="Andrzejewski T.M."/>
            <person name="Davidsen T.M."/>
            <person name="Wayne K.J."/>
            <person name="Tettelin H."/>
            <person name="Glass J.I."/>
            <person name="Rusch D."/>
            <person name="Podicherti R."/>
            <person name="Tsui H.-C.T."/>
            <person name="Winkler M.E."/>
        </authorList>
    </citation>
    <scope>NUCLEOTIDE SEQUENCE</scope>
</reference>
<dbReference type="PANTHER" id="PTHR30194:SF3">
    <property type="entry name" value="CROSSOVER JUNCTION ENDODEOXYRIBONUCLEASE RUVC"/>
    <property type="match status" value="1"/>
</dbReference>
<evidence type="ECO:0000256" key="11">
    <source>
        <dbReference type="ARBA" id="ARBA00023204"/>
    </source>
</evidence>
<dbReference type="InterPro" id="IPR012337">
    <property type="entry name" value="RNaseH-like_sf"/>
</dbReference>
<comment type="similarity">
    <text evidence="1">Belongs to the RuvC family.</text>
</comment>
<evidence type="ECO:0000256" key="10">
    <source>
        <dbReference type="ARBA" id="ARBA00023172"/>
    </source>
</evidence>
<keyword evidence="11" id="KW-0234">DNA repair</keyword>
<gene>
    <name evidence="12" type="ORF">METZ01_LOCUS182367</name>
</gene>
<keyword evidence="9" id="KW-0238">DNA-binding</keyword>
<keyword evidence="5" id="KW-0255">Endonuclease</keyword>
<evidence type="ECO:0000256" key="7">
    <source>
        <dbReference type="ARBA" id="ARBA00022801"/>
    </source>
</evidence>
<evidence type="ECO:0000313" key="12">
    <source>
        <dbReference type="EMBL" id="SVB29513.1"/>
    </source>
</evidence>
<dbReference type="AlphaFoldDB" id="A0A382CW28"/>
<sequence>MIQRILGIDPGTHHMGYGLIDVHNWEGRYVTAGVLNAKRTLSLGERLHHIHTKLLHVVEAWRPEVIAIEEPFVPIEAATRGGPKANIRSAIAVGQAQAIALMVAAHYHLPVFRYAPTLVKSAVSGYGQGSKDQVATMVGLLLNLPTRPGSTDASDALAVALCYIQQEHLKTLTE</sequence>
<dbReference type="EMBL" id="UINC01036084">
    <property type="protein sequence ID" value="SVB29513.1"/>
    <property type="molecule type" value="Genomic_DNA"/>
</dbReference>
<keyword evidence="7" id="KW-0378">Hydrolase</keyword>
<dbReference type="InterPro" id="IPR020563">
    <property type="entry name" value="X-over_junc_endoDNase_Mg_BS"/>
</dbReference>
<dbReference type="HAMAP" id="MF_00034">
    <property type="entry name" value="RuvC"/>
    <property type="match status" value="1"/>
</dbReference>
<dbReference type="Gene3D" id="3.30.420.10">
    <property type="entry name" value="Ribonuclease H-like superfamily/Ribonuclease H"/>
    <property type="match status" value="1"/>
</dbReference>
<accession>A0A382CW28</accession>
<dbReference type="InterPro" id="IPR036397">
    <property type="entry name" value="RNaseH_sf"/>
</dbReference>
<keyword evidence="10" id="KW-0233">DNA recombination</keyword>
<keyword evidence="3" id="KW-0540">Nuclease</keyword>
<evidence type="ECO:0000256" key="9">
    <source>
        <dbReference type="ARBA" id="ARBA00023125"/>
    </source>
</evidence>
<evidence type="ECO:0000256" key="8">
    <source>
        <dbReference type="ARBA" id="ARBA00022842"/>
    </source>
</evidence>
<evidence type="ECO:0000256" key="1">
    <source>
        <dbReference type="ARBA" id="ARBA00009518"/>
    </source>
</evidence>
<evidence type="ECO:0000256" key="4">
    <source>
        <dbReference type="ARBA" id="ARBA00022723"/>
    </source>
</evidence>
<evidence type="ECO:0000256" key="6">
    <source>
        <dbReference type="ARBA" id="ARBA00022763"/>
    </source>
</evidence>
<dbReference type="GO" id="GO:0003677">
    <property type="term" value="F:DNA binding"/>
    <property type="evidence" value="ECO:0007669"/>
    <property type="project" value="UniProtKB-KW"/>
</dbReference>
<dbReference type="InterPro" id="IPR002176">
    <property type="entry name" value="X-over_junc_endoDNase_RuvC"/>
</dbReference>
<proteinExistence type="inferred from homology"/>
<keyword evidence="8" id="KW-0460">Magnesium</keyword>
<dbReference type="PANTHER" id="PTHR30194">
    <property type="entry name" value="CROSSOVER JUNCTION ENDODEOXYRIBONUCLEASE RUVC"/>
    <property type="match status" value="1"/>
</dbReference>
<evidence type="ECO:0000256" key="2">
    <source>
        <dbReference type="ARBA" id="ARBA00022490"/>
    </source>
</evidence>
<organism evidence="12">
    <name type="scientific">marine metagenome</name>
    <dbReference type="NCBI Taxonomy" id="408172"/>
    <lineage>
        <taxon>unclassified sequences</taxon>
        <taxon>metagenomes</taxon>
        <taxon>ecological metagenomes</taxon>
    </lineage>
</organism>
<dbReference type="PROSITE" id="PS01321">
    <property type="entry name" value="RUVC"/>
    <property type="match status" value="1"/>
</dbReference>
<evidence type="ECO:0000256" key="3">
    <source>
        <dbReference type="ARBA" id="ARBA00022722"/>
    </source>
</evidence>
<dbReference type="FunFam" id="3.30.420.10:FF:000002">
    <property type="entry name" value="Crossover junction endodeoxyribonuclease RuvC"/>
    <property type="match status" value="1"/>
</dbReference>
<dbReference type="GO" id="GO:0006281">
    <property type="term" value="P:DNA repair"/>
    <property type="evidence" value="ECO:0007669"/>
    <property type="project" value="UniProtKB-KW"/>
</dbReference>
<dbReference type="GO" id="GO:0006310">
    <property type="term" value="P:DNA recombination"/>
    <property type="evidence" value="ECO:0007669"/>
    <property type="project" value="UniProtKB-KW"/>
</dbReference>
<dbReference type="CDD" id="cd16962">
    <property type="entry name" value="RuvC"/>
    <property type="match status" value="1"/>
</dbReference>
<name>A0A382CW28_9ZZZZ</name>